<dbReference type="Gene3D" id="1.10.357.10">
    <property type="entry name" value="Tetracycline Repressor, domain 2"/>
    <property type="match status" value="1"/>
</dbReference>
<dbReference type="PANTHER" id="PTHR30055:SF234">
    <property type="entry name" value="HTH-TYPE TRANSCRIPTIONAL REGULATOR BETI"/>
    <property type="match status" value="1"/>
</dbReference>
<dbReference type="InterPro" id="IPR001647">
    <property type="entry name" value="HTH_TetR"/>
</dbReference>
<organism evidence="6 7">
    <name type="scientific">Streptomyces chlorus</name>
    <dbReference type="NCBI Taxonomy" id="887452"/>
    <lineage>
        <taxon>Bacteria</taxon>
        <taxon>Bacillati</taxon>
        <taxon>Actinomycetota</taxon>
        <taxon>Actinomycetes</taxon>
        <taxon>Kitasatosporales</taxon>
        <taxon>Streptomycetaceae</taxon>
        <taxon>Streptomyces</taxon>
    </lineage>
</organism>
<keyword evidence="2 4" id="KW-0238">DNA-binding</keyword>
<accession>A0ABW1DYD8</accession>
<dbReference type="InterPro" id="IPR009057">
    <property type="entry name" value="Homeodomain-like_sf"/>
</dbReference>
<keyword evidence="1" id="KW-0805">Transcription regulation</keyword>
<dbReference type="InterPro" id="IPR050109">
    <property type="entry name" value="HTH-type_TetR-like_transc_reg"/>
</dbReference>
<evidence type="ECO:0000313" key="6">
    <source>
        <dbReference type="EMBL" id="MFC5853657.1"/>
    </source>
</evidence>
<evidence type="ECO:0000313" key="7">
    <source>
        <dbReference type="Proteomes" id="UP001596180"/>
    </source>
</evidence>
<reference evidence="7" key="1">
    <citation type="journal article" date="2019" name="Int. J. Syst. Evol. Microbiol.">
        <title>The Global Catalogue of Microorganisms (GCM) 10K type strain sequencing project: providing services to taxonomists for standard genome sequencing and annotation.</title>
        <authorList>
            <consortium name="The Broad Institute Genomics Platform"/>
            <consortium name="The Broad Institute Genome Sequencing Center for Infectious Disease"/>
            <person name="Wu L."/>
            <person name="Ma J."/>
        </authorList>
    </citation>
    <scope>NUCLEOTIDE SEQUENCE [LARGE SCALE GENOMIC DNA]</scope>
    <source>
        <strain evidence="7">JCM 10411</strain>
    </source>
</reference>
<evidence type="ECO:0000256" key="4">
    <source>
        <dbReference type="PROSITE-ProRule" id="PRU00335"/>
    </source>
</evidence>
<dbReference type="Pfam" id="PF00440">
    <property type="entry name" value="TetR_N"/>
    <property type="match status" value="1"/>
</dbReference>
<dbReference type="RefSeq" id="WP_355897573.1">
    <property type="nucleotide sequence ID" value="NZ_JBHSOA010000037.1"/>
</dbReference>
<dbReference type="PANTHER" id="PTHR30055">
    <property type="entry name" value="HTH-TYPE TRANSCRIPTIONAL REGULATOR RUTR"/>
    <property type="match status" value="1"/>
</dbReference>
<dbReference type="PRINTS" id="PR00455">
    <property type="entry name" value="HTHTETR"/>
</dbReference>
<protein>
    <submittedName>
        <fullName evidence="6">TetR/AcrR family transcriptional regulator</fullName>
    </submittedName>
</protein>
<evidence type="ECO:0000256" key="2">
    <source>
        <dbReference type="ARBA" id="ARBA00023125"/>
    </source>
</evidence>
<dbReference type="InterPro" id="IPR041490">
    <property type="entry name" value="KstR2_TetR_C"/>
</dbReference>
<name>A0ABW1DYD8_9ACTN</name>
<keyword evidence="3" id="KW-0804">Transcription</keyword>
<dbReference type="EMBL" id="JBHSOA010000037">
    <property type="protein sequence ID" value="MFC5853657.1"/>
    <property type="molecule type" value="Genomic_DNA"/>
</dbReference>
<proteinExistence type="predicted"/>
<dbReference type="Proteomes" id="UP001596180">
    <property type="component" value="Unassembled WGS sequence"/>
</dbReference>
<evidence type="ECO:0000259" key="5">
    <source>
        <dbReference type="PROSITE" id="PS50977"/>
    </source>
</evidence>
<dbReference type="Gene3D" id="1.10.10.60">
    <property type="entry name" value="Homeodomain-like"/>
    <property type="match status" value="1"/>
</dbReference>
<dbReference type="PROSITE" id="PS50977">
    <property type="entry name" value="HTH_TETR_2"/>
    <property type="match status" value="1"/>
</dbReference>
<evidence type="ECO:0000256" key="3">
    <source>
        <dbReference type="ARBA" id="ARBA00023163"/>
    </source>
</evidence>
<feature type="DNA-binding region" description="H-T-H motif" evidence="4">
    <location>
        <begin position="24"/>
        <end position="43"/>
    </location>
</feature>
<evidence type="ECO:0000256" key="1">
    <source>
        <dbReference type="ARBA" id="ARBA00023015"/>
    </source>
</evidence>
<dbReference type="SUPFAM" id="SSF46689">
    <property type="entry name" value="Homeodomain-like"/>
    <property type="match status" value="1"/>
</dbReference>
<gene>
    <name evidence="6" type="ORF">ACFPZI_18135</name>
</gene>
<dbReference type="Pfam" id="PF17932">
    <property type="entry name" value="TetR_C_24"/>
    <property type="match status" value="1"/>
</dbReference>
<comment type="caution">
    <text evidence="6">The sequence shown here is derived from an EMBL/GenBank/DDBJ whole genome shotgun (WGS) entry which is preliminary data.</text>
</comment>
<sequence>MPRHQEILLAAERLFFERSFDGVGVDDIGRAAGTSGSAIYRYFSGKDEILAALFSRVLDELLVRSGRPGDDPQEELESLLRGFIELATSHEMLAAIWVREQRSLADPYRGEHVRRLRRFSDRWVDCLDRSYPGRSREELLIASRAVQTMLLAEALRPPETRRPAGSHELMLRMARAGLKALETGRPQDS</sequence>
<feature type="domain" description="HTH tetR-type" evidence="5">
    <location>
        <begin position="1"/>
        <end position="61"/>
    </location>
</feature>
<keyword evidence="7" id="KW-1185">Reference proteome</keyword>